<organism evidence="1 2">
    <name type="scientific">Naganishia adeliensis</name>
    <dbReference type="NCBI Taxonomy" id="92952"/>
    <lineage>
        <taxon>Eukaryota</taxon>
        <taxon>Fungi</taxon>
        <taxon>Dikarya</taxon>
        <taxon>Basidiomycota</taxon>
        <taxon>Agaricomycotina</taxon>
        <taxon>Tremellomycetes</taxon>
        <taxon>Filobasidiales</taxon>
        <taxon>Filobasidiaceae</taxon>
        <taxon>Naganishia</taxon>
    </lineage>
</organism>
<keyword evidence="2" id="KW-1185">Reference proteome</keyword>
<evidence type="ECO:0000313" key="2">
    <source>
        <dbReference type="Proteomes" id="UP001230649"/>
    </source>
</evidence>
<name>A0ACC2WMD7_9TREE</name>
<proteinExistence type="predicted"/>
<comment type="caution">
    <text evidence="1">The sequence shown here is derived from an EMBL/GenBank/DDBJ whole genome shotgun (WGS) entry which is preliminary data.</text>
</comment>
<gene>
    <name evidence="1" type="ORF">QFC20_002135</name>
</gene>
<protein>
    <submittedName>
        <fullName evidence="1">Uncharacterized protein</fullName>
    </submittedName>
</protein>
<sequence length="819" mass="84817">MMVSPELSAPMKPVSSAPPAIPPRARGRPPPPPQPVSVSTEPRSGSEVVGEVDQGRSESTPALSVTPQPNSTAITSAPASSIQDVPASAELRGESGNLGNGSEGTVSLQPESSVTPQPDSTVATTSSNTTTSDQSDTAEAQRGPETLGESKEVRLLSQPEASASLQPDSTAATTPATTTYSDPPITEEPQGSSENVGTGNVGRLPRPESSVTQPDSTAVSTPPIATASEQPVGNENGGSSPPVDSARVPLPPRASSSFSSHSASSARQSLPSNGGDTLCSASTSGTFGLAVGTPEGKSHPSRVDVEQDVETKLHTSRLGVEDDMETFGRKMSYALQVDAPLSQGFTTPNTITRSTFSSPTLGPDSRRASRNDDSESSTRWTPPGRISRPSGVSPSHARSPSQPSPERMHSPRMSSTSSYMTKRQQQAHDLRSEVDEENRKRRERRTVVVKDGYKIVDGVRAKASSSGVYTPVTFQATSSGEKSPYTSSVYTPATLSPSSTPGLATPNGFSGPSNLPSATSPGYVRASHSRASLPSPGLLSPSLSSFTSPHSPDAPPSAGGSFRSRPFLPAALTRKQLGMSGGDAHPGGLVTSAITGMRSLSMGIESWRKHSVTGSAGGSSSALGTEYDELLRREEAARTSGPGQDEYKRNASVSAMDLPEPRSPRRQSEPNQQLQELYSMGIPVRNLDAEYAPSGKPSTMGGKNVKGLRLPLSDMHAASIPTSTIAPSRDSPASNTDADSPGYSGLLSPAFISGNGNDSSSPIASPPVPLASPLSMGAASKGTRRKPVPATFATTLGRVASTAPVAVESPRRISAEVEQ</sequence>
<evidence type="ECO:0000313" key="1">
    <source>
        <dbReference type="EMBL" id="KAJ9112807.1"/>
    </source>
</evidence>
<reference evidence="1" key="1">
    <citation type="submission" date="2023-04" db="EMBL/GenBank/DDBJ databases">
        <title>Draft Genome sequencing of Naganishia species isolated from polar environments using Oxford Nanopore Technology.</title>
        <authorList>
            <person name="Leo P."/>
            <person name="Venkateswaran K."/>
        </authorList>
    </citation>
    <scope>NUCLEOTIDE SEQUENCE</scope>
    <source>
        <strain evidence="1">MNA-CCFEE 5262</strain>
    </source>
</reference>
<accession>A0ACC2WMD7</accession>
<dbReference type="Proteomes" id="UP001230649">
    <property type="component" value="Unassembled WGS sequence"/>
</dbReference>
<dbReference type="EMBL" id="JASBWS010000014">
    <property type="protein sequence ID" value="KAJ9112807.1"/>
    <property type="molecule type" value="Genomic_DNA"/>
</dbReference>